<sequence length="200" mass="21936">MMKRQCWLRGSIAALLATSTLSGCGVWPFNKVFHGIIEEGSTVTNTSLGITYTIPKGYYQDKHEATTIKLVILNQHENGPHQPGKRPWIYIQRVDEERENSTEQPLDDAKNLALSWVGYKENAASNIRQSSWDGPNLPGGEYAYDSVNADGKPESCAVAVVGYPGNRIQINSMGGNGRPIYLPEVRDVALSAKPIGPPHT</sequence>
<feature type="chain" id="PRO_5039053296" description="Lipoprotein" evidence="1">
    <location>
        <begin position="24"/>
        <end position="200"/>
    </location>
</feature>
<keyword evidence="3" id="KW-1185">Reference proteome</keyword>
<dbReference type="Proteomes" id="UP000002247">
    <property type="component" value="Chromosome"/>
</dbReference>
<evidence type="ECO:0000313" key="3">
    <source>
        <dbReference type="Proteomes" id="UP000002247"/>
    </source>
</evidence>
<gene>
    <name evidence="2" type="ordered locus">Srot_1906</name>
</gene>
<dbReference type="RefSeq" id="WP_013138818.1">
    <property type="nucleotide sequence ID" value="NC_014168.1"/>
</dbReference>
<evidence type="ECO:0000256" key="1">
    <source>
        <dbReference type="SAM" id="SignalP"/>
    </source>
</evidence>
<protein>
    <recommendedName>
        <fullName evidence="4">Lipoprotein</fullName>
    </recommendedName>
</protein>
<dbReference type="STRING" id="640132.Srot_1906"/>
<keyword evidence="1" id="KW-0732">Signal</keyword>
<dbReference type="EMBL" id="CP001958">
    <property type="protein sequence ID" value="ADG98365.1"/>
    <property type="molecule type" value="Genomic_DNA"/>
</dbReference>
<reference evidence="2 3" key="1">
    <citation type="journal article" date="2010" name="Stand. Genomic Sci.">
        <title>Complete genome sequence of Segniliparus rotundus type strain (CDC 1076).</title>
        <authorList>
            <person name="Sikorski J."/>
            <person name="Lapidus A."/>
            <person name="Copeland A."/>
            <person name="Misra M."/>
            <person name="Glavina Del Rio T."/>
            <person name="Nolan M."/>
            <person name="Lucas S."/>
            <person name="Chen F."/>
            <person name="Tice H."/>
            <person name="Cheng J.F."/>
            <person name="Jando M."/>
            <person name="Schneider S."/>
            <person name="Bruce D."/>
            <person name="Goodwin L."/>
            <person name="Pitluck S."/>
            <person name="Liolios K."/>
            <person name="Mikhailova N."/>
            <person name="Pati A."/>
            <person name="Ivanova N."/>
            <person name="Mavromatis K."/>
            <person name="Chen A."/>
            <person name="Palaniappan K."/>
            <person name="Chertkov O."/>
            <person name="Land M."/>
            <person name="Hauser L."/>
            <person name="Chang Y.J."/>
            <person name="Jeffries C.D."/>
            <person name="Brettin T."/>
            <person name="Detter J.C."/>
            <person name="Han C."/>
            <person name="Rohde M."/>
            <person name="Goker M."/>
            <person name="Bristow J."/>
            <person name="Eisen J.A."/>
            <person name="Markowitz V."/>
            <person name="Hugenholtz P."/>
            <person name="Kyrpides N.C."/>
            <person name="Klenk H.P."/>
        </authorList>
    </citation>
    <scope>NUCLEOTIDE SEQUENCE [LARGE SCALE GENOMIC DNA]</scope>
    <source>
        <strain evidence="3">ATCC BAA-972 / CDC 1076 / CIP 108378 / DSM 44985 / JCM 13578</strain>
    </source>
</reference>
<dbReference type="PROSITE" id="PS51257">
    <property type="entry name" value="PROKAR_LIPOPROTEIN"/>
    <property type="match status" value="1"/>
</dbReference>
<accession>D6Z8T5</accession>
<evidence type="ECO:0000313" key="2">
    <source>
        <dbReference type="EMBL" id="ADG98365.1"/>
    </source>
</evidence>
<dbReference type="KEGG" id="srt:Srot_1906"/>
<dbReference type="HOGENOM" id="CLU_1383330_0_0_11"/>
<dbReference type="AlphaFoldDB" id="D6Z8T5"/>
<name>D6Z8T5_SEGRD</name>
<evidence type="ECO:0008006" key="4">
    <source>
        <dbReference type="Google" id="ProtNLM"/>
    </source>
</evidence>
<proteinExistence type="predicted"/>
<feature type="signal peptide" evidence="1">
    <location>
        <begin position="1"/>
        <end position="23"/>
    </location>
</feature>
<organism evidence="2 3">
    <name type="scientific">Segniliparus rotundus (strain ATCC BAA-972 / CDC 1076 / CIP 108378 / DSM 44985 / JCM 13578)</name>
    <dbReference type="NCBI Taxonomy" id="640132"/>
    <lineage>
        <taxon>Bacteria</taxon>
        <taxon>Bacillati</taxon>
        <taxon>Actinomycetota</taxon>
        <taxon>Actinomycetes</taxon>
        <taxon>Mycobacteriales</taxon>
        <taxon>Segniliparaceae</taxon>
        <taxon>Segniliparus</taxon>
    </lineage>
</organism>